<dbReference type="RefSeq" id="XP_010418904.1">
    <property type="nucleotide sequence ID" value="XM_010420602.1"/>
</dbReference>
<accession>A0ABM0T0H0</accession>
<keyword evidence="2" id="KW-1185">Reference proteome</keyword>
<evidence type="ECO:0000313" key="3">
    <source>
        <dbReference type="RefSeq" id="XP_010418904.1"/>
    </source>
</evidence>
<organism evidence="2 3">
    <name type="scientific">Camelina sativa</name>
    <name type="common">False flax</name>
    <name type="synonym">Myagrum sativum</name>
    <dbReference type="NCBI Taxonomy" id="90675"/>
    <lineage>
        <taxon>Eukaryota</taxon>
        <taxon>Viridiplantae</taxon>
        <taxon>Streptophyta</taxon>
        <taxon>Embryophyta</taxon>
        <taxon>Tracheophyta</taxon>
        <taxon>Spermatophyta</taxon>
        <taxon>Magnoliopsida</taxon>
        <taxon>eudicotyledons</taxon>
        <taxon>Gunneridae</taxon>
        <taxon>Pentapetalae</taxon>
        <taxon>rosids</taxon>
        <taxon>malvids</taxon>
        <taxon>Brassicales</taxon>
        <taxon>Brassicaceae</taxon>
        <taxon>Camelineae</taxon>
        <taxon>Camelina</taxon>
    </lineage>
</organism>
<dbReference type="Pfam" id="PF14223">
    <property type="entry name" value="Retrotran_gag_2"/>
    <property type="match status" value="1"/>
</dbReference>
<sequence length="256" mass="28321">MSSSPNISAATISDIIVADAHTYLNINMSNVSKLTPSNYLMWLRQVHSLLAGYGLVGHLDGTTAAPPTTITVDNVSADNPEYQIWLCQDRLIYSALLGAISISQQPIVTRANTAHEVWQTLASTYANPSRGHIRQLKTQLKHWTKGDKSIETYLQGLVTRFDQLAILGRPEELEDQIEKILEGLPEDYKPVIDQVEGRNTPPSITYLHERLINHESKLLAAASHYLPHAPTSANVAQHQSSNSHRSSNRNKAANTN</sequence>
<gene>
    <name evidence="3" type="primary">LOC104704530</name>
</gene>
<proteinExistence type="predicted"/>
<name>A0ABM0T0H0_CAMSA</name>
<feature type="region of interest" description="Disordered" evidence="1">
    <location>
        <begin position="231"/>
        <end position="256"/>
    </location>
</feature>
<dbReference type="Proteomes" id="UP000694864">
    <property type="component" value="Chromosome 7"/>
</dbReference>
<dbReference type="PANTHER" id="PTHR47481:SF22">
    <property type="entry name" value="RETROTRANSPOSON GAG DOMAIN-CONTAINING PROTEIN"/>
    <property type="match status" value="1"/>
</dbReference>
<reference evidence="3" key="2">
    <citation type="submission" date="2025-08" db="UniProtKB">
        <authorList>
            <consortium name="RefSeq"/>
        </authorList>
    </citation>
    <scope>IDENTIFICATION</scope>
    <source>
        <tissue evidence="3">Leaf</tissue>
    </source>
</reference>
<evidence type="ECO:0000256" key="1">
    <source>
        <dbReference type="SAM" id="MobiDB-lite"/>
    </source>
</evidence>
<protein>
    <submittedName>
        <fullName evidence="3">Uncharacterized protein LOC104704530</fullName>
    </submittedName>
</protein>
<dbReference type="PANTHER" id="PTHR47481">
    <property type="match status" value="1"/>
</dbReference>
<dbReference type="GeneID" id="104704530"/>
<reference evidence="2" key="1">
    <citation type="journal article" date="2014" name="Nat. Commun.">
        <title>The emerging biofuel crop Camelina sativa retains a highly undifferentiated hexaploid genome structure.</title>
        <authorList>
            <person name="Kagale S."/>
            <person name="Koh C."/>
            <person name="Nixon J."/>
            <person name="Bollina V."/>
            <person name="Clarke W.E."/>
            <person name="Tuteja R."/>
            <person name="Spillane C."/>
            <person name="Robinson S.J."/>
            <person name="Links M.G."/>
            <person name="Clarke C."/>
            <person name="Higgins E.E."/>
            <person name="Huebert T."/>
            <person name="Sharpe A.G."/>
            <person name="Parkin I.A."/>
        </authorList>
    </citation>
    <scope>NUCLEOTIDE SEQUENCE [LARGE SCALE GENOMIC DNA]</scope>
    <source>
        <strain evidence="2">cv. DH55</strain>
    </source>
</reference>
<evidence type="ECO:0000313" key="2">
    <source>
        <dbReference type="Proteomes" id="UP000694864"/>
    </source>
</evidence>